<dbReference type="SUPFAM" id="SSF57903">
    <property type="entry name" value="FYVE/PHD zinc finger"/>
    <property type="match status" value="1"/>
</dbReference>
<dbReference type="InterPro" id="IPR013083">
    <property type="entry name" value="Znf_RING/FYVE/PHD"/>
</dbReference>
<feature type="domain" description="JmjC" evidence="11">
    <location>
        <begin position="389"/>
        <end position="557"/>
    </location>
</feature>
<sequence length="772" mass="89488">MECIPTLYPSVEEFANPIEYLSEQKIKRLGHIYGMIKLVPPPGFRPPFSINTSDFKFNVRVQKLSELNISNRSRLFFMKQINNFNRTKRGKSCSIKRLTEPYFFTGEGQKIYFYDLFIEIAKSGNGHSSGQGDQNQLPRRGKRTRSGSPDTSSPFSLLDLNEVVNDSSLWKRISRTLHTPIDELQHAFKNYISNYYAFISKQVKNGDSNLFSRLLYQDKYPKSLLSDDEKSLSESDDSEDDEGCVICHRSNNPTKIILCDSCDRPFHISCLSTPLTSVSKGDWICNNCIIGNGYYGFREESHEYTLSEFRSRCNSKEKELTSDVNTGERLSIEKLEEKFWYFVDNMEDSITVKYGADVNGTSPGEMTGFPTAEYVPSNLDEEQKYEHSKYYNHPMNLINLPNAKGSLLPMFDRRISGMTIPWMYVGSTFSTFCWHLEDQYTLSANYQHEGAPKIWYSIPEYSCDKFQKLMRDVAPDLFEKQPDLMHQLVTLISPYDRRFKEAKIKCFKAVQNPNEYIITFPKCYHAGFNSGYNFNEAVNFTLDSWVPYGIEAISDYQNTGKQCVFDMFELMMNILNSYLAGNSKFQESLVRTCYSELLNALNSKIKMINHISGVIPNKSYSNRVLECRSKQFSLPSPKKEKDEQNLISESAALLEESREEEEYDVYCNKCGTICFLAFVAHYKNPHRLKKRRLLSYTPKKLNELADGRELEILCLKDYHELVEKTYLEENECQAEDESNEPFENDELVYLRNSQEVEDILRVASKKIDHFRI</sequence>
<dbReference type="SMART" id="SM00558">
    <property type="entry name" value="JmjC"/>
    <property type="match status" value="1"/>
</dbReference>
<dbReference type="RefSeq" id="XP_037143432.1">
    <property type="nucleotide sequence ID" value="XM_037287537.1"/>
</dbReference>
<dbReference type="GO" id="GO:0005634">
    <property type="term" value="C:nucleus"/>
    <property type="evidence" value="ECO:0007669"/>
    <property type="project" value="UniProtKB-SubCell"/>
</dbReference>
<evidence type="ECO:0000256" key="8">
    <source>
        <dbReference type="SAM" id="MobiDB-lite"/>
    </source>
</evidence>
<evidence type="ECO:0000259" key="10">
    <source>
        <dbReference type="PROSITE" id="PS51183"/>
    </source>
</evidence>
<dbReference type="GeneID" id="59235400"/>
<dbReference type="CDD" id="cd15543">
    <property type="entry name" value="PHD_RSF1"/>
    <property type="match status" value="1"/>
</dbReference>
<dbReference type="Gene3D" id="2.60.120.650">
    <property type="entry name" value="Cupin"/>
    <property type="match status" value="2"/>
</dbReference>
<keyword evidence="6" id="KW-0539">Nucleus</keyword>
<dbReference type="EMBL" id="CP058606">
    <property type="protein sequence ID" value="QLG71704.1"/>
    <property type="molecule type" value="Genomic_DNA"/>
</dbReference>
<dbReference type="SMART" id="SM00249">
    <property type="entry name" value="PHD"/>
    <property type="match status" value="1"/>
</dbReference>
<evidence type="ECO:0000259" key="9">
    <source>
        <dbReference type="PROSITE" id="PS50016"/>
    </source>
</evidence>
<evidence type="ECO:0008006" key="14">
    <source>
        <dbReference type="Google" id="ProtNLM"/>
    </source>
</evidence>
<keyword evidence="2" id="KW-0479">Metal-binding</keyword>
<feature type="domain" description="JmjN" evidence="10">
    <location>
        <begin position="4"/>
        <end position="47"/>
    </location>
</feature>
<feature type="compositionally biased region" description="Polar residues" evidence="8">
    <location>
        <begin position="125"/>
        <end position="137"/>
    </location>
</feature>
<dbReference type="FunFam" id="2.60.120.650:FF:000055">
    <property type="entry name" value="Jhd2p"/>
    <property type="match status" value="1"/>
</dbReference>
<dbReference type="OrthoDB" id="1678912at2759"/>
<accession>A0A7H9B041</accession>
<dbReference type="PANTHER" id="PTHR10694">
    <property type="entry name" value="LYSINE-SPECIFIC DEMETHYLASE"/>
    <property type="match status" value="1"/>
</dbReference>
<evidence type="ECO:0000313" key="13">
    <source>
        <dbReference type="Proteomes" id="UP000509704"/>
    </source>
</evidence>
<dbReference type="Gene3D" id="3.30.40.10">
    <property type="entry name" value="Zinc/RING finger domain, C3HC4 (zinc finger)"/>
    <property type="match status" value="1"/>
</dbReference>
<evidence type="ECO:0000256" key="6">
    <source>
        <dbReference type="ARBA" id="ARBA00023242"/>
    </source>
</evidence>
<evidence type="ECO:0000313" key="12">
    <source>
        <dbReference type="EMBL" id="QLG71704.1"/>
    </source>
</evidence>
<dbReference type="GO" id="GO:0008270">
    <property type="term" value="F:zinc ion binding"/>
    <property type="evidence" value="ECO:0007669"/>
    <property type="project" value="UniProtKB-KW"/>
</dbReference>
<evidence type="ECO:0000256" key="7">
    <source>
        <dbReference type="PROSITE-ProRule" id="PRU00146"/>
    </source>
</evidence>
<evidence type="ECO:0000256" key="5">
    <source>
        <dbReference type="ARBA" id="ARBA00023004"/>
    </source>
</evidence>
<keyword evidence="3 7" id="KW-0863">Zinc-finger</keyword>
<evidence type="ECO:0000259" key="11">
    <source>
        <dbReference type="PROSITE" id="PS51184"/>
    </source>
</evidence>
<dbReference type="Pfam" id="PF02375">
    <property type="entry name" value="JmjN"/>
    <property type="match status" value="1"/>
</dbReference>
<evidence type="ECO:0000256" key="2">
    <source>
        <dbReference type="ARBA" id="ARBA00022723"/>
    </source>
</evidence>
<dbReference type="PANTHER" id="PTHR10694:SF33">
    <property type="entry name" value="LYSINE-SPECIFIC DEMETHYLASE 5"/>
    <property type="match status" value="1"/>
</dbReference>
<reference evidence="12 13" key="1">
    <citation type="submission" date="2020-07" db="EMBL/GenBank/DDBJ databases">
        <title>The yeast mating-type switching endonuclease HO is a domesticated member of an unorthodox homing genetic element family.</title>
        <authorList>
            <person name="Coughlan A.Y."/>
            <person name="Lombardi L."/>
            <person name="Braun-Galleani S."/>
            <person name="Martos A.R."/>
            <person name="Galeote V."/>
            <person name="Bigey F."/>
            <person name="Dequin S."/>
            <person name="Byrne K.P."/>
            <person name="Wolfe K.H."/>
        </authorList>
    </citation>
    <scope>NUCLEOTIDE SEQUENCE [LARGE SCALE GENOMIC DNA]</scope>
    <source>
        <strain evidence="12 13">NRRL Y-6702</strain>
    </source>
</reference>
<protein>
    <recommendedName>
        <fullName evidence="14">[Histone H3]-trimethyl-L-lysine(4) demethylase</fullName>
    </recommendedName>
</protein>
<dbReference type="InterPro" id="IPR019787">
    <property type="entry name" value="Znf_PHD-finger"/>
</dbReference>
<evidence type="ECO:0000256" key="4">
    <source>
        <dbReference type="ARBA" id="ARBA00022833"/>
    </source>
</evidence>
<dbReference type="KEGG" id="zmk:HG535_0C00530"/>
<keyword evidence="5" id="KW-0408">Iron</keyword>
<dbReference type="GO" id="GO:0034647">
    <property type="term" value="F:histone H3K4me/H3K4me2/H3K4me3 demethylase activity"/>
    <property type="evidence" value="ECO:0007669"/>
    <property type="project" value="TreeGrafter"/>
</dbReference>
<organism evidence="12 13">
    <name type="scientific">Zygotorulaspora mrakii</name>
    <name type="common">Zygosaccharomyces mrakii</name>
    <dbReference type="NCBI Taxonomy" id="42260"/>
    <lineage>
        <taxon>Eukaryota</taxon>
        <taxon>Fungi</taxon>
        <taxon>Dikarya</taxon>
        <taxon>Ascomycota</taxon>
        <taxon>Saccharomycotina</taxon>
        <taxon>Saccharomycetes</taxon>
        <taxon>Saccharomycetales</taxon>
        <taxon>Saccharomycetaceae</taxon>
        <taxon>Zygotorulaspora</taxon>
    </lineage>
</organism>
<dbReference type="InterPro" id="IPR003349">
    <property type="entry name" value="JmjN"/>
</dbReference>
<proteinExistence type="predicted"/>
<dbReference type="Pfam" id="PF02373">
    <property type="entry name" value="JmjC"/>
    <property type="match status" value="1"/>
</dbReference>
<evidence type="ECO:0000256" key="3">
    <source>
        <dbReference type="ARBA" id="ARBA00022771"/>
    </source>
</evidence>
<dbReference type="InterPro" id="IPR011011">
    <property type="entry name" value="Znf_FYVE_PHD"/>
</dbReference>
<feature type="domain" description="PHD-type" evidence="9">
    <location>
        <begin position="241"/>
        <end position="291"/>
    </location>
</feature>
<dbReference type="GO" id="GO:0000785">
    <property type="term" value="C:chromatin"/>
    <property type="evidence" value="ECO:0007669"/>
    <property type="project" value="TreeGrafter"/>
</dbReference>
<dbReference type="AlphaFoldDB" id="A0A7H9B041"/>
<dbReference type="InterPro" id="IPR003347">
    <property type="entry name" value="JmjC_dom"/>
</dbReference>
<comment type="subcellular location">
    <subcellularLocation>
        <location evidence="1">Nucleus</location>
    </subcellularLocation>
</comment>
<dbReference type="InterPro" id="IPR019786">
    <property type="entry name" value="Zinc_finger_PHD-type_CS"/>
</dbReference>
<name>A0A7H9B041_ZYGMR</name>
<dbReference type="PROSITE" id="PS50016">
    <property type="entry name" value="ZF_PHD_2"/>
    <property type="match status" value="1"/>
</dbReference>
<dbReference type="PROSITE" id="PS51183">
    <property type="entry name" value="JMJN"/>
    <property type="match status" value="1"/>
</dbReference>
<feature type="region of interest" description="Disordered" evidence="8">
    <location>
        <begin position="125"/>
        <end position="154"/>
    </location>
</feature>
<dbReference type="InterPro" id="IPR001965">
    <property type="entry name" value="Znf_PHD"/>
</dbReference>
<keyword evidence="4" id="KW-0862">Zinc</keyword>
<dbReference type="PROSITE" id="PS51184">
    <property type="entry name" value="JMJC"/>
    <property type="match status" value="1"/>
</dbReference>
<gene>
    <name evidence="12" type="ORF">HG535_0C00530</name>
</gene>
<dbReference type="PROSITE" id="PS01359">
    <property type="entry name" value="ZF_PHD_1"/>
    <property type="match status" value="1"/>
</dbReference>
<dbReference type="GO" id="GO:0006355">
    <property type="term" value="P:regulation of DNA-templated transcription"/>
    <property type="evidence" value="ECO:0007669"/>
    <property type="project" value="TreeGrafter"/>
</dbReference>
<evidence type="ECO:0000256" key="1">
    <source>
        <dbReference type="ARBA" id="ARBA00004123"/>
    </source>
</evidence>
<dbReference type="SUPFAM" id="SSF51197">
    <property type="entry name" value="Clavaminate synthase-like"/>
    <property type="match status" value="1"/>
</dbReference>
<dbReference type="SMART" id="SM00545">
    <property type="entry name" value="JmjN"/>
    <property type="match status" value="1"/>
</dbReference>
<keyword evidence="13" id="KW-1185">Reference proteome</keyword>
<dbReference type="Pfam" id="PF00628">
    <property type="entry name" value="PHD"/>
    <property type="match status" value="1"/>
</dbReference>
<dbReference type="Proteomes" id="UP000509704">
    <property type="component" value="Chromosome 3"/>
</dbReference>